<evidence type="ECO:0000313" key="5">
    <source>
        <dbReference type="Proteomes" id="UP001642484"/>
    </source>
</evidence>
<feature type="coiled-coil region" evidence="1">
    <location>
        <begin position="549"/>
        <end position="580"/>
    </location>
</feature>
<accession>A0ABP0K1A9</accession>
<evidence type="ECO:0000256" key="1">
    <source>
        <dbReference type="SAM" id="Coils"/>
    </source>
</evidence>
<dbReference type="InterPro" id="IPR036871">
    <property type="entry name" value="PX_dom_sf"/>
</dbReference>
<protein>
    <recommendedName>
        <fullName evidence="3">PX domain-containing protein</fullName>
    </recommendedName>
</protein>
<sequence length="903" mass="101279">MAPGIAAEVPSPLQIQITSTEERSSMLKSWSVYLLEVDDFGRKFTLEKRFDDFNQLHSDLREVEPGMPPLPEKKFMASTDASVVAERKPAFERILRYLLRSEVAVHEKAQTLFKFLELPPAAVVAFRYLFKTQRVAFARQCGKLTDPKWEKDSYRLSHPAVLRTSLRLLEEGALKEAEPEVQGEAEVAVVEMLRFALGSGNETTRQFFLQEKGVGVLLRYIFRKGKKDPSAGPDQRARGVLNALIKVEGEHFPAVMADFLQKGGVSALQEGTELLRHPGFADFISKLLWIAWDVQVQQVFFAESSRPEALALLSQLFVCPSKGARVCAGLLLANALCHDQLGAERNAAQAAEGLRQLTEEMASLGSWESQEPEDVEVRNLVQGLGQNAERFGRILTCAQAPWEQNQGQLPDEGSPLWPGATFSLWCLLRMKPDPSRLSQLRPALPAVAQGAPPRARWLAGELLLQLQLQVPSQLDSKMDAIVETSIQERTALELSLQEMFEHTRRSLQSELGESSQVIETQQRLLELRQQPLPMATGSSVAGSGWHQPLEAALAKLQTAREELSRALTDAARQRETAQSAVHDVLEMELTTDSAEDQQMDQQLQCMRQTEAEYTARHSEQEQQSSLLKSQEEEVATANTAMEAADKVLQEMRSRIAGYEADISSRQREVQHKRTMASSDMQAARDQLSSELDGIKQKQTKLRERALQLQSEGQDAPDKAREMDRLKAEAGRLKARAAELTQELQAASVDPQQLEQQAQAAEHAVQHLGEQRDDLRGQLQSLEEDHAQARSEWQQAVSRLQHARQEKEVADLQGSSLKRQLEGQWASWQPLWSKRLQAWRQRAQVLSKASKSTQLLSSAAQLAWDQLRLEAESRHEALKAIEELQQQLAFLAHDLSSIQDDTLN</sequence>
<dbReference type="EMBL" id="CAXAMN010007125">
    <property type="protein sequence ID" value="CAK9020530.1"/>
    <property type="molecule type" value="Genomic_DNA"/>
</dbReference>
<feature type="region of interest" description="Disordered" evidence="2">
    <location>
        <begin position="614"/>
        <end position="636"/>
    </location>
</feature>
<dbReference type="InterPro" id="IPR001683">
    <property type="entry name" value="PX_dom"/>
</dbReference>
<feature type="coiled-coil region" evidence="1">
    <location>
        <begin position="866"/>
        <end position="900"/>
    </location>
</feature>
<organism evidence="4 5">
    <name type="scientific">Durusdinium trenchii</name>
    <dbReference type="NCBI Taxonomy" id="1381693"/>
    <lineage>
        <taxon>Eukaryota</taxon>
        <taxon>Sar</taxon>
        <taxon>Alveolata</taxon>
        <taxon>Dinophyceae</taxon>
        <taxon>Suessiales</taxon>
        <taxon>Symbiodiniaceae</taxon>
        <taxon>Durusdinium</taxon>
    </lineage>
</organism>
<dbReference type="Proteomes" id="UP001642484">
    <property type="component" value="Unassembled WGS sequence"/>
</dbReference>
<proteinExistence type="predicted"/>
<gene>
    <name evidence="4" type="ORF">CCMP2556_LOCUS14089</name>
</gene>
<dbReference type="Gene3D" id="3.30.1520.10">
    <property type="entry name" value="Phox-like domain"/>
    <property type="match status" value="1"/>
</dbReference>
<keyword evidence="1" id="KW-0175">Coiled coil</keyword>
<dbReference type="PROSITE" id="PS50195">
    <property type="entry name" value="PX"/>
    <property type="match status" value="1"/>
</dbReference>
<evidence type="ECO:0000313" key="4">
    <source>
        <dbReference type="EMBL" id="CAK9020530.1"/>
    </source>
</evidence>
<reference evidence="4 5" key="1">
    <citation type="submission" date="2024-02" db="EMBL/GenBank/DDBJ databases">
        <authorList>
            <person name="Chen Y."/>
            <person name="Shah S."/>
            <person name="Dougan E. K."/>
            <person name="Thang M."/>
            <person name="Chan C."/>
        </authorList>
    </citation>
    <scope>NUCLEOTIDE SEQUENCE [LARGE SCALE GENOMIC DNA]</scope>
</reference>
<evidence type="ECO:0000256" key="2">
    <source>
        <dbReference type="SAM" id="MobiDB-lite"/>
    </source>
</evidence>
<keyword evidence="5" id="KW-1185">Reference proteome</keyword>
<dbReference type="SUPFAM" id="SSF64268">
    <property type="entry name" value="PX domain"/>
    <property type="match status" value="1"/>
</dbReference>
<comment type="caution">
    <text evidence="4">The sequence shown here is derived from an EMBL/GenBank/DDBJ whole genome shotgun (WGS) entry which is preliminary data.</text>
</comment>
<dbReference type="SMART" id="SM00312">
    <property type="entry name" value="PX"/>
    <property type="match status" value="1"/>
</dbReference>
<feature type="domain" description="PX" evidence="3">
    <location>
        <begin position="11"/>
        <end position="122"/>
    </location>
</feature>
<evidence type="ECO:0000259" key="3">
    <source>
        <dbReference type="PROSITE" id="PS50195"/>
    </source>
</evidence>
<dbReference type="Pfam" id="PF00787">
    <property type="entry name" value="PX"/>
    <property type="match status" value="1"/>
</dbReference>
<name>A0ABP0K1A9_9DINO</name>